<feature type="region of interest" description="Disordered" evidence="1">
    <location>
        <begin position="84"/>
        <end position="110"/>
    </location>
</feature>
<accession>A0A9P8ESR2</accession>
<protein>
    <submittedName>
        <fullName evidence="2">Uncharacterized protein</fullName>
    </submittedName>
</protein>
<reference evidence="2" key="2">
    <citation type="submission" date="2021-08" db="EMBL/GenBank/DDBJ databases">
        <authorList>
            <person name="Gostincar C."/>
            <person name="Sun X."/>
            <person name="Song Z."/>
            <person name="Gunde-Cimerman N."/>
        </authorList>
    </citation>
    <scope>NUCLEOTIDE SEQUENCE</scope>
    <source>
        <strain evidence="2">EXF-9911</strain>
    </source>
</reference>
<dbReference type="OrthoDB" id="3874103at2759"/>
<dbReference type="EMBL" id="JAHFXF010000061">
    <property type="protein sequence ID" value="KAG9698089.1"/>
    <property type="molecule type" value="Genomic_DNA"/>
</dbReference>
<sequence length="110" mass="12958">MADQDNTILGLRTQILENWAFLQLGEDKMVILVERKNSHYEAVFAQIVCHTEVLKVSDRHLHIEDALREVLDWTCEKTSESFDSRREVRHATHQPRQEDQISKNEFHTDS</sequence>
<evidence type="ECO:0000256" key="1">
    <source>
        <dbReference type="SAM" id="MobiDB-lite"/>
    </source>
</evidence>
<dbReference type="Proteomes" id="UP000779574">
    <property type="component" value="Unassembled WGS sequence"/>
</dbReference>
<comment type="caution">
    <text evidence="2">The sequence shown here is derived from an EMBL/GenBank/DDBJ whole genome shotgun (WGS) entry which is preliminary data.</text>
</comment>
<evidence type="ECO:0000313" key="2">
    <source>
        <dbReference type="EMBL" id="KAG9698089.1"/>
    </source>
</evidence>
<proteinExistence type="predicted"/>
<reference evidence="2" key="1">
    <citation type="journal article" date="2021" name="J Fungi (Basel)">
        <title>Virulence traits and population genomics of the black yeast Aureobasidium melanogenum.</title>
        <authorList>
            <person name="Cernosa A."/>
            <person name="Sun X."/>
            <person name="Gostincar C."/>
            <person name="Fang C."/>
            <person name="Gunde-Cimerman N."/>
            <person name="Song Z."/>
        </authorList>
    </citation>
    <scope>NUCLEOTIDE SEQUENCE</scope>
    <source>
        <strain evidence="2">EXF-9911</strain>
    </source>
</reference>
<feature type="non-terminal residue" evidence="2">
    <location>
        <position position="110"/>
    </location>
</feature>
<organism evidence="2 3">
    <name type="scientific">Aureobasidium melanogenum</name>
    <name type="common">Aureobasidium pullulans var. melanogenum</name>
    <dbReference type="NCBI Taxonomy" id="46634"/>
    <lineage>
        <taxon>Eukaryota</taxon>
        <taxon>Fungi</taxon>
        <taxon>Dikarya</taxon>
        <taxon>Ascomycota</taxon>
        <taxon>Pezizomycotina</taxon>
        <taxon>Dothideomycetes</taxon>
        <taxon>Dothideomycetidae</taxon>
        <taxon>Dothideales</taxon>
        <taxon>Saccotheciaceae</taxon>
        <taxon>Aureobasidium</taxon>
    </lineage>
</organism>
<name>A0A9P8ESR2_AURME</name>
<dbReference type="AlphaFoldDB" id="A0A9P8ESR2"/>
<gene>
    <name evidence="2" type="ORF">KCU76_g2515</name>
</gene>
<evidence type="ECO:0000313" key="3">
    <source>
        <dbReference type="Proteomes" id="UP000779574"/>
    </source>
</evidence>